<evidence type="ECO:0000256" key="1">
    <source>
        <dbReference type="ARBA" id="ARBA00004173"/>
    </source>
</evidence>
<evidence type="ECO:0000313" key="9">
    <source>
        <dbReference type="Proteomes" id="UP000694393"/>
    </source>
</evidence>
<dbReference type="AlphaFoldDB" id="A0A8C8RQF0"/>
<evidence type="ECO:0000256" key="3">
    <source>
        <dbReference type="ARBA" id="ARBA00022980"/>
    </source>
</evidence>
<reference evidence="8" key="2">
    <citation type="submission" date="2025-09" db="UniProtKB">
        <authorList>
            <consortium name="Ensembl"/>
        </authorList>
    </citation>
    <scope>IDENTIFICATION</scope>
</reference>
<keyword evidence="9" id="KW-1185">Reference proteome</keyword>
<organism evidence="8 9">
    <name type="scientific">Pelusios castaneus</name>
    <name type="common">West African mud turtle</name>
    <dbReference type="NCBI Taxonomy" id="367368"/>
    <lineage>
        <taxon>Eukaryota</taxon>
        <taxon>Metazoa</taxon>
        <taxon>Chordata</taxon>
        <taxon>Craniata</taxon>
        <taxon>Vertebrata</taxon>
        <taxon>Euteleostomi</taxon>
        <taxon>Archelosauria</taxon>
        <taxon>Testudinata</taxon>
        <taxon>Testudines</taxon>
        <taxon>Pleurodira</taxon>
        <taxon>Pelomedusidae</taxon>
        <taxon>Pelusios</taxon>
    </lineage>
</organism>
<dbReference type="GO" id="GO:0003735">
    <property type="term" value="F:structural constituent of ribosome"/>
    <property type="evidence" value="ECO:0007669"/>
    <property type="project" value="TreeGrafter"/>
</dbReference>
<dbReference type="PANTHER" id="PTHR28595:SF1">
    <property type="entry name" value="LARGE RIBOSOMAL SUBUNIT PROTEIN ML54"/>
    <property type="match status" value="1"/>
</dbReference>
<dbReference type="GO" id="GO:0005762">
    <property type="term" value="C:mitochondrial large ribosomal subunit"/>
    <property type="evidence" value="ECO:0007669"/>
    <property type="project" value="TreeGrafter"/>
</dbReference>
<proteinExistence type="inferred from homology"/>
<evidence type="ECO:0000256" key="2">
    <source>
        <dbReference type="ARBA" id="ARBA00022946"/>
    </source>
</evidence>
<dbReference type="Pfam" id="PF08561">
    <property type="entry name" value="Ribosomal_L37"/>
    <property type="match status" value="1"/>
</dbReference>
<evidence type="ECO:0000313" key="8">
    <source>
        <dbReference type="Ensembl" id="ENSPCEP00000009041.1"/>
    </source>
</evidence>
<name>A0A8C8RQF0_9SAUR</name>
<keyword evidence="2" id="KW-0809">Transit peptide</keyword>
<keyword evidence="3" id="KW-0689">Ribosomal protein</keyword>
<accession>A0A8C8RQF0</accession>
<comment type="similarity">
    <text evidence="6">Belongs to the mitochondrion-specific ribosomal protein mL54 family.</text>
</comment>
<evidence type="ECO:0000256" key="7">
    <source>
        <dbReference type="ARBA" id="ARBA00035179"/>
    </source>
</evidence>
<keyword evidence="4" id="KW-0496">Mitochondrion</keyword>
<keyword evidence="5" id="KW-0687">Ribonucleoprotein</keyword>
<comment type="subcellular location">
    <subcellularLocation>
        <location evidence="1">Mitochondrion</location>
    </subcellularLocation>
</comment>
<evidence type="ECO:0000256" key="6">
    <source>
        <dbReference type="ARBA" id="ARBA00033752"/>
    </source>
</evidence>
<protein>
    <recommendedName>
        <fullName evidence="7">Large ribosomal subunit protein mL54</fullName>
    </recommendedName>
</protein>
<sequence length="128" mass="13936">MAALALARAVRVGGSLGAATATFCRILAHGYAKKVDGKAKGKGLSKEEVKEPEVCRDPVLLTTHAIGVNYYKEGPELALKDDSEYPDWLFQMYLGPPQETGRAGPQYDRVLEVPAEAQHLAPQQIEQE</sequence>
<dbReference type="PANTHER" id="PTHR28595">
    <property type="entry name" value="39S RIBOSOMAL PROTEIN L54, MITOCHONDRIAL"/>
    <property type="match status" value="1"/>
</dbReference>
<evidence type="ECO:0000256" key="5">
    <source>
        <dbReference type="ARBA" id="ARBA00023274"/>
    </source>
</evidence>
<dbReference type="Ensembl" id="ENSPCET00000009361.1">
    <property type="protein sequence ID" value="ENSPCEP00000009041.1"/>
    <property type="gene ID" value="ENSPCEG00000007260.1"/>
</dbReference>
<evidence type="ECO:0000256" key="4">
    <source>
        <dbReference type="ARBA" id="ARBA00023128"/>
    </source>
</evidence>
<reference evidence="8" key="1">
    <citation type="submission" date="2025-08" db="UniProtKB">
        <authorList>
            <consortium name="Ensembl"/>
        </authorList>
    </citation>
    <scope>IDENTIFICATION</scope>
</reference>
<dbReference type="Proteomes" id="UP000694393">
    <property type="component" value="Unplaced"/>
</dbReference>
<dbReference type="InterPro" id="IPR013870">
    <property type="entry name" value="Ribosomal_mL54"/>
</dbReference>